<dbReference type="SMART" id="SM00020">
    <property type="entry name" value="Tryp_SPc"/>
    <property type="match status" value="1"/>
</dbReference>
<gene>
    <name evidence="9" type="primary">6052286</name>
    <name evidence="8" type="ORF">CpipJ_CPIJ018327</name>
</gene>
<comment type="subcellular location">
    <subcellularLocation>
        <location evidence="1">Secreted</location>
    </subcellularLocation>
</comment>
<dbReference type="PROSITE" id="PS50240">
    <property type="entry name" value="TRYPSIN_DOM"/>
    <property type="match status" value="1"/>
</dbReference>
<evidence type="ECO:0000313" key="10">
    <source>
        <dbReference type="Proteomes" id="UP000002320"/>
    </source>
</evidence>
<evidence type="ECO:0000313" key="9">
    <source>
        <dbReference type="EnsemblMetazoa" id="CPIJ018327-PA"/>
    </source>
</evidence>
<dbReference type="PANTHER" id="PTHR24260:SF143">
    <property type="entry name" value="SERINE PROTEASE GD-LIKE PROTEIN"/>
    <property type="match status" value="1"/>
</dbReference>
<dbReference type="GO" id="GO:0004252">
    <property type="term" value="F:serine-type endopeptidase activity"/>
    <property type="evidence" value="ECO:0007669"/>
    <property type="project" value="InterPro"/>
</dbReference>
<protein>
    <recommendedName>
        <fullName evidence="7">Peptidase S1 domain-containing protein</fullName>
    </recommendedName>
</protein>
<evidence type="ECO:0000256" key="1">
    <source>
        <dbReference type="ARBA" id="ARBA00004613"/>
    </source>
</evidence>
<dbReference type="InterPro" id="IPR009003">
    <property type="entry name" value="Peptidase_S1_PA"/>
</dbReference>
<dbReference type="InterPro" id="IPR051333">
    <property type="entry name" value="CLIP_Serine_Protease"/>
</dbReference>
<comment type="similarity">
    <text evidence="6">Belongs to the peptidase S1 family. CLIP subfamily.</text>
</comment>
<keyword evidence="4" id="KW-1015">Disulfide bond</keyword>
<dbReference type="InterPro" id="IPR001254">
    <property type="entry name" value="Trypsin_dom"/>
</dbReference>
<dbReference type="AlphaFoldDB" id="B0XG04"/>
<dbReference type="GO" id="GO:0006508">
    <property type="term" value="P:proteolysis"/>
    <property type="evidence" value="ECO:0007669"/>
    <property type="project" value="InterPro"/>
</dbReference>
<feature type="domain" description="Peptidase S1" evidence="7">
    <location>
        <begin position="39"/>
        <end position="282"/>
    </location>
</feature>
<dbReference type="HOGENOM" id="CLU_006842_0_4_1"/>
<evidence type="ECO:0000256" key="5">
    <source>
        <dbReference type="ARBA" id="ARBA00023180"/>
    </source>
</evidence>
<dbReference type="OrthoDB" id="238681at2759"/>
<keyword evidence="2" id="KW-0964">Secreted</keyword>
<dbReference type="VEuPathDB" id="VectorBase:CPIJ018327"/>
<proteinExistence type="inferred from homology"/>
<dbReference type="InterPro" id="IPR001314">
    <property type="entry name" value="Peptidase_S1A"/>
</dbReference>
<keyword evidence="10" id="KW-1185">Reference proteome</keyword>
<dbReference type="Pfam" id="PF00089">
    <property type="entry name" value="Trypsin"/>
    <property type="match status" value="1"/>
</dbReference>
<evidence type="ECO:0000256" key="3">
    <source>
        <dbReference type="ARBA" id="ARBA00022729"/>
    </source>
</evidence>
<keyword evidence="5" id="KW-0325">Glycoprotein</keyword>
<evidence type="ECO:0000256" key="4">
    <source>
        <dbReference type="ARBA" id="ARBA00023157"/>
    </source>
</evidence>
<dbReference type="CDD" id="cd00190">
    <property type="entry name" value="Tryp_SPc"/>
    <property type="match status" value="1"/>
</dbReference>
<dbReference type="InterPro" id="IPR043504">
    <property type="entry name" value="Peptidase_S1_PA_chymotrypsin"/>
</dbReference>
<dbReference type="GO" id="GO:0005576">
    <property type="term" value="C:extracellular region"/>
    <property type="evidence" value="ECO:0007669"/>
    <property type="project" value="UniProtKB-SubCell"/>
</dbReference>
<evidence type="ECO:0000256" key="6">
    <source>
        <dbReference type="ARBA" id="ARBA00024195"/>
    </source>
</evidence>
<dbReference type="STRING" id="7176.B0XG04"/>
<reference evidence="9" key="2">
    <citation type="submission" date="2020-05" db="UniProtKB">
        <authorList>
            <consortium name="EnsemblMetazoa"/>
        </authorList>
    </citation>
    <scope>IDENTIFICATION</scope>
    <source>
        <strain evidence="9">JHB</strain>
    </source>
</reference>
<dbReference type="FunFam" id="2.40.10.10:FF:000054">
    <property type="entry name" value="Complement C1r subcomponent"/>
    <property type="match status" value="1"/>
</dbReference>
<dbReference type="OMA" id="QWYSASA"/>
<reference evidence="8" key="1">
    <citation type="submission" date="2007-03" db="EMBL/GenBank/DDBJ databases">
        <title>Annotation of Culex pipiens quinquefasciatus.</title>
        <authorList>
            <consortium name="The Broad Institute Genome Sequencing Platform"/>
            <person name="Atkinson P.W."/>
            <person name="Hemingway J."/>
            <person name="Christensen B.M."/>
            <person name="Higgs S."/>
            <person name="Kodira C."/>
            <person name="Hannick L."/>
            <person name="Megy K."/>
            <person name="O'Leary S."/>
            <person name="Pearson M."/>
            <person name="Haas B.J."/>
            <person name="Mauceli E."/>
            <person name="Wortman J.R."/>
            <person name="Lee N.H."/>
            <person name="Guigo R."/>
            <person name="Stanke M."/>
            <person name="Alvarado L."/>
            <person name="Amedeo P."/>
            <person name="Antoine C.H."/>
            <person name="Arensburger P."/>
            <person name="Bidwell S.L."/>
            <person name="Crawford M."/>
            <person name="Camaro F."/>
            <person name="Devon K."/>
            <person name="Engels R."/>
            <person name="Hammond M."/>
            <person name="Howarth C."/>
            <person name="Koehrsen M."/>
            <person name="Lawson D."/>
            <person name="Montgomery P."/>
            <person name="Nene V."/>
            <person name="Nusbaum C."/>
            <person name="Puiu D."/>
            <person name="Romero-Severson J."/>
            <person name="Severson D.W."/>
            <person name="Shumway M."/>
            <person name="Sisk P."/>
            <person name="Stolte C."/>
            <person name="Zeng Q."/>
            <person name="Eisenstadt E."/>
            <person name="Fraser-Liggett C."/>
            <person name="Strausberg R."/>
            <person name="Galagan J."/>
            <person name="Birren B."/>
            <person name="Collins F.H."/>
        </authorList>
    </citation>
    <scope>NUCLEOTIDE SEQUENCE [LARGE SCALE GENOMIC DNA]</scope>
    <source>
        <strain evidence="8">JHB</strain>
    </source>
</reference>
<dbReference type="EnsemblMetazoa" id="CPIJ018327-RA">
    <property type="protein sequence ID" value="CPIJ018327-PA"/>
    <property type="gene ID" value="CPIJ018327"/>
</dbReference>
<dbReference type="EMBL" id="DS232977">
    <property type="protein sequence ID" value="EDS27162.1"/>
    <property type="molecule type" value="Genomic_DNA"/>
</dbReference>
<dbReference type="Proteomes" id="UP000002320">
    <property type="component" value="Unassembled WGS sequence"/>
</dbReference>
<dbReference type="KEGG" id="cqu:CpipJ_CPIJ018327"/>
<dbReference type="Gene3D" id="2.40.10.10">
    <property type="entry name" value="Trypsin-like serine proteases"/>
    <property type="match status" value="1"/>
</dbReference>
<dbReference type="PANTHER" id="PTHR24260">
    <property type="match status" value="1"/>
</dbReference>
<name>B0XG04_CULQU</name>
<dbReference type="eggNOG" id="KOG3627">
    <property type="taxonomic scope" value="Eukaryota"/>
</dbReference>
<accession>B0XG04</accession>
<evidence type="ECO:0000256" key="2">
    <source>
        <dbReference type="ARBA" id="ARBA00022525"/>
    </source>
</evidence>
<dbReference type="PRINTS" id="PR00722">
    <property type="entry name" value="CHYMOTRYPSIN"/>
</dbReference>
<keyword evidence="3" id="KW-0732">Signal</keyword>
<evidence type="ECO:0000313" key="8">
    <source>
        <dbReference type="EMBL" id="EDS27162.1"/>
    </source>
</evidence>
<organism>
    <name type="scientific">Culex quinquefasciatus</name>
    <name type="common">Southern house mosquito</name>
    <name type="synonym">Culex pungens</name>
    <dbReference type="NCBI Taxonomy" id="7176"/>
    <lineage>
        <taxon>Eukaryota</taxon>
        <taxon>Metazoa</taxon>
        <taxon>Ecdysozoa</taxon>
        <taxon>Arthropoda</taxon>
        <taxon>Hexapoda</taxon>
        <taxon>Insecta</taxon>
        <taxon>Pterygota</taxon>
        <taxon>Neoptera</taxon>
        <taxon>Endopterygota</taxon>
        <taxon>Diptera</taxon>
        <taxon>Nematocera</taxon>
        <taxon>Culicoidea</taxon>
        <taxon>Culicidae</taxon>
        <taxon>Culicinae</taxon>
        <taxon>Culicini</taxon>
        <taxon>Culex</taxon>
        <taxon>Culex</taxon>
    </lineage>
</organism>
<evidence type="ECO:0000259" key="7">
    <source>
        <dbReference type="PROSITE" id="PS50240"/>
    </source>
</evidence>
<sequence>MLHMRPATLRQIVKTAREVQLADDHWICGIPRKTSVDLINGGNTVDSREHPWNAVIFHWNGTDWEYQCGGTLISDLIVLTARHCTLESGVDPLPIDYIMVKLGLPRLDHDDSNSQWYSASAIYTTDSGFKPNFRNDIALIALDEIVEFTNYILPACLVDEDVKVKETGTIVGFGRTENHKVSNRLRKLSVPIVNPLTCLRRQKEFVEIIDEYQFCAGYTDGQGVCNGDSGAGLLFMRNGTMQVGGIVAYSAPRGHFDYRCKENGYAVYTNMRTRASFLDVAY</sequence>
<dbReference type="VEuPathDB" id="VectorBase:CQUJHB014625"/>
<dbReference type="SUPFAM" id="SSF50494">
    <property type="entry name" value="Trypsin-like serine proteases"/>
    <property type="match status" value="1"/>
</dbReference>
<dbReference type="InParanoid" id="B0XG04"/>